<dbReference type="Pfam" id="PF00595">
    <property type="entry name" value="PDZ"/>
    <property type="match status" value="4"/>
</dbReference>
<feature type="region of interest" description="Disordered" evidence="1">
    <location>
        <begin position="428"/>
        <end position="462"/>
    </location>
</feature>
<dbReference type="PANTHER" id="PTHR19964:SF94">
    <property type="entry name" value="SYNTAXIN-BINDING PROTEIN 4-LIKE"/>
    <property type="match status" value="1"/>
</dbReference>
<feature type="domain" description="PDZ" evidence="2">
    <location>
        <begin position="782"/>
        <end position="833"/>
    </location>
</feature>
<dbReference type="STRING" id="60517.A0A158R9D2"/>
<gene>
    <name evidence="3" type="ORF">TASK_LOCUS7066</name>
</gene>
<feature type="region of interest" description="Disordered" evidence="1">
    <location>
        <begin position="1"/>
        <end position="20"/>
    </location>
</feature>
<dbReference type="OrthoDB" id="6022711at2759"/>
<feature type="domain" description="PDZ" evidence="2">
    <location>
        <begin position="305"/>
        <end position="388"/>
    </location>
</feature>
<reference evidence="3 4" key="2">
    <citation type="submission" date="2018-11" db="EMBL/GenBank/DDBJ databases">
        <authorList>
            <consortium name="Pathogen Informatics"/>
        </authorList>
    </citation>
    <scope>NUCLEOTIDE SEQUENCE [LARGE SCALE GENOMIC DNA]</scope>
</reference>
<reference evidence="5" key="1">
    <citation type="submission" date="2016-04" db="UniProtKB">
        <authorList>
            <consortium name="WormBaseParasite"/>
        </authorList>
    </citation>
    <scope>IDENTIFICATION</scope>
</reference>
<accession>A0A158R9D2</accession>
<dbReference type="WBParaSite" id="TASK_0000706501-mRNA-1">
    <property type="protein sequence ID" value="TASK_0000706501-mRNA-1"/>
    <property type="gene ID" value="TASK_0000706501"/>
</dbReference>
<organism evidence="5">
    <name type="scientific">Taenia asiatica</name>
    <name type="common">Asian tapeworm</name>
    <dbReference type="NCBI Taxonomy" id="60517"/>
    <lineage>
        <taxon>Eukaryota</taxon>
        <taxon>Metazoa</taxon>
        <taxon>Spiralia</taxon>
        <taxon>Lophotrochozoa</taxon>
        <taxon>Platyhelminthes</taxon>
        <taxon>Cestoda</taxon>
        <taxon>Eucestoda</taxon>
        <taxon>Cyclophyllidea</taxon>
        <taxon>Taeniidae</taxon>
        <taxon>Taenia</taxon>
    </lineage>
</organism>
<dbReference type="InterPro" id="IPR001478">
    <property type="entry name" value="PDZ"/>
</dbReference>
<protein>
    <submittedName>
        <fullName evidence="5">Multiple PDZ domain protein</fullName>
    </submittedName>
</protein>
<feature type="domain" description="PDZ" evidence="2">
    <location>
        <begin position="596"/>
        <end position="665"/>
    </location>
</feature>
<dbReference type="Proteomes" id="UP000282613">
    <property type="component" value="Unassembled WGS sequence"/>
</dbReference>
<dbReference type="Gene3D" id="2.30.42.10">
    <property type="match status" value="4"/>
</dbReference>
<evidence type="ECO:0000313" key="5">
    <source>
        <dbReference type="WBParaSite" id="TASK_0000706501-mRNA-1"/>
    </source>
</evidence>
<evidence type="ECO:0000313" key="3">
    <source>
        <dbReference type="EMBL" id="VDK37817.1"/>
    </source>
</evidence>
<name>A0A158R9D2_TAEAS</name>
<evidence type="ECO:0000313" key="4">
    <source>
        <dbReference type="Proteomes" id="UP000282613"/>
    </source>
</evidence>
<dbReference type="PANTHER" id="PTHR19964">
    <property type="entry name" value="MULTIPLE PDZ DOMAIN PROTEIN"/>
    <property type="match status" value="1"/>
</dbReference>
<dbReference type="PROSITE" id="PS50106">
    <property type="entry name" value="PDZ"/>
    <property type="match status" value="4"/>
</dbReference>
<feature type="region of interest" description="Disordered" evidence="1">
    <location>
        <begin position="568"/>
        <end position="587"/>
    </location>
</feature>
<dbReference type="AlphaFoldDB" id="A0A158R9D2"/>
<keyword evidence="4" id="KW-1185">Reference proteome</keyword>
<dbReference type="SUPFAM" id="SSF50156">
    <property type="entry name" value="PDZ domain-like"/>
    <property type="match status" value="4"/>
</dbReference>
<sequence>MCMSEMTSSNVSLSNSESRKPTFLQSEESHVCGDVLTDKLCTNPVIECSQTTRENGQKIVKSIHPPKDQTALASNPDGAYCYVPVTDAEFDNLQRKYGELSGEIIVVEITVKEIQEILSSNYHNSTAHQQSISPLSSPTIPVTSFQKPSSHPSSRILKTLGISLCGNKDLNQMAVLVCGLRPGSIAEVDGRITVGDQLLELNEHVLYGRSHLNAGPLIRSCLLSVLHRSSNKRSKAPSSLCFVICRNPDNLTNMAVAPLSYVTNSQKVSRRSSVDTASGADSPPRNILQLQGSPIGRSTFEEVHATRLLRGRNGFGFAIMDKSFTNEPGIYIKQLVENSPAALDGTLRAGDRILRVDWHDALHASYDSVLEWLRSARHQVRIVVSRVRLFTGDNRPLEDEEPYKMGFRKRLSAPLISSLIHAFMHPSSSSASSKKSSLQLASMEDTVGSSEEGGGLGDPKHKGLHRPVVSETFDLLSPNIGVLNEARRASCPDAVIPGFAKRLAAKNFLGVVPMSSLTQLAGPPIPVLPIGVVSAVSDSNGGSSKTTEAALRGRYEAALERITAAYRSSHSHRNGANRDEAESAATRPILPGQKTLIRIRKNPSLSLGISLIGGSETSLGVLQVHEIFPEGAVALDGRLEPGDRLLAVNNESLSNLPYAVAVSTIAAAFSGHTPLQSELDLSSVVAATSPSHSANDSGFITLVVERPGAGVQTKWYDQEVTADLLKKPGRGLGLCIVERSGPTLVTANGVSFASSTTSTASATTSQNVNQHPAVGTERSSLGVIVCDLIKGSIAQTDGRIMVGDQILAINDIDVENSSQEEVATLLKVSDSDICQDFKLNTAQGTVSLRLGRLKNQPIPLNSVAAAFSAEQ</sequence>
<dbReference type="EMBL" id="UYRS01018570">
    <property type="protein sequence ID" value="VDK37817.1"/>
    <property type="molecule type" value="Genomic_DNA"/>
</dbReference>
<feature type="domain" description="PDZ" evidence="2">
    <location>
        <begin position="142"/>
        <end position="220"/>
    </location>
</feature>
<proteinExistence type="predicted"/>
<dbReference type="InterPro" id="IPR036034">
    <property type="entry name" value="PDZ_sf"/>
</dbReference>
<feature type="compositionally biased region" description="Low complexity" evidence="1">
    <location>
        <begin position="428"/>
        <end position="442"/>
    </location>
</feature>
<dbReference type="SMART" id="SM00228">
    <property type="entry name" value="PDZ"/>
    <property type="match status" value="4"/>
</dbReference>
<evidence type="ECO:0000259" key="2">
    <source>
        <dbReference type="PROSITE" id="PS50106"/>
    </source>
</evidence>
<feature type="compositionally biased region" description="Low complexity" evidence="1">
    <location>
        <begin position="1"/>
        <end position="16"/>
    </location>
</feature>
<dbReference type="InterPro" id="IPR051342">
    <property type="entry name" value="PDZ_scaffold"/>
</dbReference>
<evidence type="ECO:0000256" key="1">
    <source>
        <dbReference type="SAM" id="MobiDB-lite"/>
    </source>
</evidence>